<protein>
    <recommendedName>
        <fullName evidence="1">Helitron helicase-like domain-containing protein</fullName>
    </recommendedName>
</protein>
<organism evidence="2 3">
    <name type="scientific">Spinacia oleracea</name>
    <name type="common">Spinach</name>
    <dbReference type="NCBI Taxonomy" id="3562"/>
    <lineage>
        <taxon>Eukaryota</taxon>
        <taxon>Viridiplantae</taxon>
        <taxon>Streptophyta</taxon>
        <taxon>Embryophyta</taxon>
        <taxon>Tracheophyta</taxon>
        <taxon>Spermatophyta</taxon>
        <taxon>Magnoliopsida</taxon>
        <taxon>eudicotyledons</taxon>
        <taxon>Gunneridae</taxon>
        <taxon>Pentapetalae</taxon>
        <taxon>Caryophyllales</taxon>
        <taxon>Chenopodiaceae</taxon>
        <taxon>Chenopodioideae</taxon>
        <taxon>Anserineae</taxon>
        <taxon>Spinacia</taxon>
    </lineage>
</organism>
<accession>A0A9R0KAX4</accession>
<dbReference type="Pfam" id="PF14214">
    <property type="entry name" value="Helitron_like_N"/>
    <property type="match status" value="1"/>
</dbReference>
<evidence type="ECO:0000259" key="1">
    <source>
        <dbReference type="Pfam" id="PF14214"/>
    </source>
</evidence>
<evidence type="ECO:0000313" key="2">
    <source>
        <dbReference type="Proteomes" id="UP000813463"/>
    </source>
</evidence>
<name>A0A9R0KAX4_SPIOL</name>
<reference evidence="3" key="2">
    <citation type="submission" date="2025-08" db="UniProtKB">
        <authorList>
            <consortium name="RefSeq"/>
        </authorList>
    </citation>
    <scope>IDENTIFICATION</scope>
    <source>
        <tissue evidence="3">Leaf</tissue>
    </source>
</reference>
<dbReference type="PANTHER" id="PTHR45786">
    <property type="entry name" value="DNA BINDING PROTEIN-LIKE"/>
    <property type="match status" value="1"/>
</dbReference>
<evidence type="ECO:0000313" key="3">
    <source>
        <dbReference type="RefSeq" id="XP_021864128.1"/>
    </source>
</evidence>
<sequence length="665" mass="75940">MPLTLPPPLHEPEIPLAATNQPLPTEPLLLPPAHYCPKCNAKKFAYESPAFCCGNGEVEIATNDYPPELVRLFTSQDEDALHFRKYARLYNNMFAFSSLGGAVDAKTEKGIYVFKLHGQIYHYIPDLLPSNETLKYLQLYFYDGQHEISNRLGCFPELREDVINILMDVTKTNPYARFFRCLKEMNIDENTQIILNKNTVPDQRVYNSPTSDEVAVIWPEATSSSESSNPHILVSGKSNKSHMIMHYYGCYDPLQYPLLFPRGDCGWNQGLKKMSTGGRRQIRVQQDPVQSCAVHTAEDLLSKEAIRATTGRTNTDKHISARQYYAYKLQRRPNNLLLRAGRCLQQYIVDMYVKVENTRLDFFRNNQDTIRADLYQGILDTVERGENSAANVGHRVVLPPTFIGGPRDLKKRYLNAMALVQRYGKPDLFVTMTCNLNWQEIKQELAVGEEAQNMPDLVSRIFRAKLLALKKLIMQKHVFGEVAVMIYVVEFQKRGLPHAHFLIILTPASKIKTPADYDKFVSAEIPSVESPRLRKIVLKHMMHGPCGKLNPNCPCMKRTGNKEHCKSGYPKQFCDETTTNADGFPVYKRSSTGETVPIRRANLDNRWVIPYNPYLSSLFDCHLNVEVCSSIQAVKYLYKYVYKGHDRISFNVVRDGERGAVDEIE</sequence>
<dbReference type="InterPro" id="IPR025476">
    <property type="entry name" value="Helitron_helicase-like"/>
</dbReference>
<dbReference type="KEGG" id="soe:110802979"/>
<dbReference type="GeneID" id="110802979"/>
<dbReference type="Proteomes" id="UP000813463">
    <property type="component" value="Chromosome 2"/>
</dbReference>
<proteinExistence type="predicted"/>
<dbReference type="PANTHER" id="PTHR45786:SF78">
    <property type="entry name" value="ATP-DEPENDENT DNA HELICASE"/>
    <property type="match status" value="1"/>
</dbReference>
<dbReference type="RefSeq" id="XP_021864128.1">
    <property type="nucleotide sequence ID" value="XM_022008436.1"/>
</dbReference>
<keyword evidence="2" id="KW-1185">Reference proteome</keyword>
<gene>
    <name evidence="3" type="primary">LOC110802979</name>
</gene>
<dbReference type="OrthoDB" id="1930928at2759"/>
<feature type="domain" description="Helitron helicase-like" evidence="1">
    <location>
        <begin position="324"/>
        <end position="503"/>
    </location>
</feature>
<dbReference type="AlphaFoldDB" id="A0A9R0KAX4"/>
<reference evidence="2" key="1">
    <citation type="journal article" date="2021" name="Nat. Commun.">
        <title>Genomic analyses provide insights into spinach domestication and the genetic basis of agronomic traits.</title>
        <authorList>
            <person name="Cai X."/>
            <person name="Sun X."/>
            <person name="Xu C."/>
            <person name="Sun H."/>
            <person name="Wang X."/>
            <person name="Ge C."/>
            <person name="Zhang Z."/>
            <person name="Wang Q."/>
            <person name="Fei Z."/>
            <person name="Jiao C."/>
            <person name="Wang Q."/>
        </authorList>
    </citation>
    <scope>NUCLEOTIDE SEQUENCE [LARGE SCALE GENOMIC DNA]</scope>
    <source>
        <strain evidence="2">cv. Varoflay</strain>
    </source>
</reference>